<dbReference type="EMBL" id="BPLR01020261">
    <property type="protein sequence ID" value="GIX76554.1"/>
    <property type="molecule type" value="Genomic_DNA"/>
</dbReference>
<protein>
    <submittedName>
        <fullName evidence="1">Uncharacterized protein</fullName>
    </submittedName>
</protein>
<dbReference type="Proteomes" id="UP001054945">
    <property type="component" value="Unassembled WGS sequence"/>
</dbReference>
<sequence>MFTLCGNLQTNSNVNYSRFPFPISNWNLQQQQRNGIPEWDSHVHGIQAFLDWPANEEAKTIYMSFLTQITLTFKLLHISPTRMFPLCENLQTNSNVNTVVLPNLRECYSNNNEPEYLNGIARMESRPFDWPANEEA</sequence>
<evidence type="ECO:0000313" key="1">
    <source>
        <dbReference type="EMBL" id="GIX76554.1"/>
    </source>
</evidence>
<dbReference type="AlphaFoldDB" id="A0AAV4MVW1"/>
<comment type="caution">
    <text evidence="1">The sequence shown here is derived from an EMBL/GenBank/DDBJ whole genome shotgun (WGS) entry which is preliminary data.</text>
</comment>
<reference evidence="1 2" key="1">
    <citation type="submission" date="2021-06" db="EMBL/GenBank/DDBJ databases">
        <title>Caerostris extrusa draft genome.</title>
        <authorList>
            <person name="Kono N."/>
            <person name="Arakawa K."/>
        </authorList>
    </citation>
    <scope>NUCLEOTIDE SEQUENCE [LARGE SCALE GENOMIC DNA]</scope>
</reference>
<proteinExistence type="predicted"/>
<organism evidence="1 2">
    <name type="scientific">Caerostris extrusa</name>
    <name type="common">Bark spider</name>
    <name type="synonym">Caerostris bankana</name>
    <dbReference type="NCBI Taxonomy" id="172846"/>
    <lineage>
        <taxon>Eukaryota</taxon>
        <taxon>Metazoa</taxon>
        <taxon>Ecdysozoa</taxon>
        <taxon>Arthropoda</taxon>
        <taxon>Chelicerata</taxon>
        <taxon>Arachnida</taxon>
        <taxon>Araneae</taxon>
        <taxon>Araneomorphae</taxon>
        <taxon>Entelegynae</taxon>
        <taxon>Araneoidea</taxon>
        <taxon>Araneidae</taxon>
        <taxon>Caerostris</taxon>
    </lineage>
</organism>
<evidence type="ECO:0000313" key="2">
    <source>
        <dbReference type="Proteomes" id="UP001054945"/>
    </source>
</evidence>
<accession>A0AAV4MVW1</accession>
<name>A0AAV4MVW1_CAEEX</name>
<gene>
    <name evidence="1" type="ORF">CEXT_471931</name>
</gene>
<keyword evidence="2" id="KW-1185">Reference proteome</keyword>